<dbReference type="SUPFAM" id="SSF52833">
    <property type="entry name" value="Thioredoxin-like"/>
    <property type="match status" value="1"/>
</dbReference>
<accession>A0A934IV19</accession>
<dbReference type="Pfam" id="PF00578">
    <property type="entry name" value="AhpC-TSA"/>
    <property type="match status" value="1"/>
</dbReference>
<reference evidence="3" key="1">
    <citation type="submission" date="2020-12" db="EMBL/GenBank/DDBJ databases">
        <authorList>
            <person name="Huq M.A."/>
        </authorList>
    </citation>
    <scope>NUCLEOTIDE SEQUENCE</scope>
    <source>
        <strain evidence="3">MAHUQ-46</strain>
    </source>
</reference>
<dbReference type="PANTHER" id="PTHR42852:SF1">
    <property type="entry name" value="THIOREDOXIN-LIKE PROTEIN YNEN"/>
    <property type="match status" value="1"/>
</dbReference>
<dbReference type="GO" id="GO:0016209">
    <property type="term" value="F:antioxidant activity"/>
    <property type="evidence" value="ECO:0007669"/>
    <property type="project" value="InterPro"/>
</dbReference>
<comment type="caution">
    <text evidence="3">The sequence shown here is derived from an EMBL/GenBank/DDBJ whole genome shotgun (WGS) entry which is preliminary data.</text>
</comment>
<evidence type="ECO:0000313" key="3">
    <source>
        <dbReference type="EMBL" id="MBJ6359851.1"/>
    </source>
</evidence>
<dbReference type="PROSITE" id="PS00194">
    <property type="entry name" value="THIOREDOXIN_1"/>
    <property type="match status" value="1"/>
</dbReference>
<dbReference type="Gene3D" id="3.40.30.10">
    <property type="entry name" value="Glutaredoxin"/>
    <property type="match status" value="1"/>
</dbReference>
<dbReference type="EMBL" id="JAELUP010000001">
    <property type="protein sequence ID" value="MBJ6359851.1"/>
    <property type="molecule type" value="Genomic_DNA"/>
</dbReference>
<evidence type="ECO:0000259" key="2">
    <source>
        <dbReference type="PROSITE" id="PS51352"/>
    </source>
</evidence>
<proteinExistence type="predicted"/>
<dbReference type="InterPro" id="IPR036249">
    <property type="entry name" value="Thioredoxin-like_sf"/>
</dbReference>
<gene>
    <name evidence="3" type="ORF">JFN88_00730</name>
</gene>
<dbReference type="PANTHER" id="PTHR42852">
    <property type="entry name" value="THIOL:DISULFIDE INTERCHANGE PROTEIN DSBE"/>
    <property type="match status" value="1"/>
</dbReference>
<dbReference type="CDD" id="cd02966">
    <property type="entry name" value="TlpA_like_family"/>
    <property type="match status" value="1"/>
</dbReference>
<keyword evidence="1" id="KW-1015">Disulfide bond</keyword>
<dbReference type="GO" id="GO:0016491">
    <property type="term" value="F:oxidoreductase activity"/>
    <property type="evidence" value="ECO:0007669"/>
    <property type="project" value="InterPro"/>
</dbReference>
<sequence length="185" mass="21185">MKKIGIIVAACVFLIFGYFFLNDKQTNQVFSSVQGTQEALPKPGYLAPPMELPALDEQNYAVGDRRDKLLLLNFWASWCGPCELEAPDLVELSKKYETKMDVYGVNATSYDRERQARQFVEDFELNFPILMDRDGVATKLYKVTTFPTTLLIDQNGVVQERILGVIPREQWEKRIDALLDKPDAR</sequence>
<feature type="domain" description="Thioredoxin" evidence="2">
    <location>
        <begin position="41"/>
        <end position="180"/>
    </location>
</feature>
<dbReference type="InterPro" id="IPR013766">
    <property type="entry name" value="Thioredoxin_domain"/>
</dbReference>
<organism evidence="3 4">
    <name type="scientific">Paenibacillus roseus</name>
    <dbReference type="NCBI Taxonomy" id="2798579"/>
    <lineage>
        <taxon>Bacteria</taxon>
        <taxon>Bacillati</taxon>
        <taxon>Bacillota</taxon>
        <taxon>Bacilli</taxon>
        <taxon>Bacillales</taxon>
        <taxon>Paenibacillaceae</taxon>
        <taxon>Paenibacillus</taxon>
    </lineage>
</organism>
<dbReference type="InterPro" id="IPR000866">
    <property type="entry name" value="AhpC/TSA"/>
</dbReference>
<dbReference type="InterPro" id="IPR050553">
    <property type="entry name" value="Thioredoxin_ResA/DsbE_sf"/>
</dbReference>
<name>A0A934IV19_9BACL</name>
<dbReference type="Proteomes" id="UP000640274">
    <property type="component" value="Unassembled WGS sequence"/>
</dbReference>
<evidence type="ECO:0000256" key="1">
    <source>
        <dbReference type="ARBA" id="ARBA00023157"/>
    </source>
</evidence>
<protein>
    <submittedName>
        <fullName evidence="3">TlpA family protein disulfide reductase</fullName>
    </submittedName>
</protein>
<dbReference type="InterPro" id="IPR017937">
    <property type="entry name" value="Thioredoxin_CS"/>
</dbReference>
<dbReference type="AlphaFoldDB" id="A0A934IV19"/>
<dbReference type="RefSeq" id="WP_199017371.1">
    <property type="nucleotide sequence ID" value="NZ_JAELUP010000001.1"/>
</dbReference>
<dbReference type="PROSITE" id="PS51352">
    <property type="entry name" value="THIOREDOXIN_2"/>
    <property type="match status" value="1"/>
</dbReference>
<keyword evidence="4" id="KW-1185">Reference proteome</keyword>
<evidence type="ECO:0000313" key="4">
    <source>
        <dbReference type="Proteomes" id="UP000640274"/>
    </source>
</evidence>